<dbReference type="Proteomes" id="UP000321051">
    <property type="component" value="Unassembled WGS sequence"/>
</dbReference>
<evidence type="ECO:0000256" key="5">
    <source>
        <dbReference type="ARBA" id="ARBA00023136"/>
    </source>
</evidence>
<feature type="coiled-coil region" evidence="6">
    <location>
        <begin position="725"/>
        <end position="777"/>
    </location>
</feature>
<sequence>MQRPTLEMYQWNNDAVRAFFSRHTFSPSAVSEGIEKLEGASGPTAGEKRDLRRLKAKNSASAYHVLVCGHFSAGKSTLINRMLDGEWLPAHPVPTSANVVSFSAGDAASYKVTTGGQTSAVPAGAWTNAWMMAKETERVEVRHPELPLPPGVTLFDTPGIDSTEAAHQRAAESEWMIADELFYVTDYQQVESEENFLFLQRLNEQYVRPCLIVNQVDKHEEGELSFQAYQDRIRESLDRRQIEYEAVFFVSALYPERTAASWEALQKRMLPAAAGQRTERIRQTCAARAYYLTVSHLRQRLSAAEPGEDIKGVWEAFTTPGDLYEAVEADQNAAGQFRHWEAQGEKAMRQTILDAFARAKLMPYHTRAAVRDYLESRLVTFRVKSWLGTQKTTKVRRDREARLIKELNENIKNELENHLKRDMKQTAERYAGRSLQVEAAIDAMEVRADAAMLQDAENKGARLTEAYARTYCRNLEEKMQTAYRRQLAEWMPLFLEAARDQKQTEARQQEAQAAANRKAWRTYEDWRREFYQAKDLLEAQQQWWSGHAVPLSQAGLETEPAAQAVAPSAENKTYSVKKWYENYLAASGGSRDSPDPEATAEQWRKLARLVKPYVPLEGFAERLEARAARLREQSFRVSFFGGFSAGKSTVANAMAGETVLPVSANPTTAAITHLKAPDGRHPDRSAVIYYKQQAHVLQDMNDLLAPFEVRLDHVTEWHDRYDAYEEQARARAEKAEKQKRTELEQEQLEPLAFDAMREEEKRRLDQYASSYEQQQRSAGHSEAVSLEAFQQAAGTEAQAMMIERADVYLASPWTGQGMEIVDTPGIHSVYQRHADISFQEMQRADAILFLSYYNHAFSRGDKAFLEQLAAVNQTFSYDKLIFLVNAADLASNRQELEEVLSYVREELAAIGVRDPLVLPVSGKVSLQDKTAGGLEGFEAVFEEFLSTTLETTVIKEGNREAEELRSYVERTRAQAERTNAEQARERQNEIMQLEQFLAQDKWTESWKRIDKRLAEETEELFFYVRQRLFYYYREEFMFWFSRAYFHDQSSFRSQLRRKTTEAVQQVLQRFMQETRVTTARVERWVQQAMNEEEQYWRQQLPNHFRYVFSGEEEAFPAIEFSPPEVPLVAEAVEGEWKTLSHHDFFLRGENKAYREVLEQKLRPVVEEELQIVKANVYSWAEAAAAARWKQRTDGWEAAAARQTEWLKQEKTEDSEREWARLEAELRRLVGQTE</sequence>
<dbReference type="CDD" id="cd09912">
    <property type="entry name" value="DLP_2"/>
    <property type="match status" value="1"/>
</dbReference>
<dbReference type="InterPro" id="IPR027417">
    <property type="entry name" value="P-loop_NTPase"/>
</dbReference>
<name>A0A510Y4Y3_MARHA</name>
<keyword evidence="3" id="KW-0378">Hydrolase</keyword>
<accession>A0A510Y4Y3</accession>
<dbReference type="RefSeq" id="WP_094908423.1">
    <property type="nucleotide sequence ID" value="NZ_BJUN01000005.1"/>
</dbReference>
<proteinExistence type="predicted"/>
<feature type="coiled-coil region" evidence="6">
    <location>
        <begin position="954"/>
        <end position="990"/>
    </location>
</feature>
<dbReference type="GO" id="GO:0005525">
    <property type="term" value="F:GTP binding"/>
    <property type="evidence" value="ECO:0007669"/>
    <property type="project" value="UniProtKB-KW"/>
</dbReference>
<evidence type="ECO:0000313" key="9">
    <source>
        <dbReference type="Proteomes" id="UP000321051"/>
    </source>
</evidence>
<keyword evidence="5" id="KW-0472">Membrane</keyword>
<keyword evidence="9" id="KW-1185">Reference proteome</keyword>
<dbReference type="EMBL" id="BJUN01000005">
    <property type="protein sequence ID" value="GEK58380.1"/>
    <property type="molecule type" value="Genomic_DNA"/>
</dbReference>
<dbReference type="STRING" id="1371.GCA_900166605_02777"/>
<comment type="subcellular location">
    <subcellularLocation>
        <location evidence="1">Membrane</location>
    </subcellularLocation>
</comment>
<gene>
    <name evidence="8" type="ORF">MHA01_12850</name>
</gene>
<protein>
    <submittedName>
        <fullName evidence="8">GTPase</fullName>
    </submittedName>
</protein>
<evidence type="ECO:0000259" key="7">
    <source>
        <dbReference type="Pfam" id="PF00350"/>
    </source>
</evidence>
<keyword evidence="6" id="KW-0175">Coiled coil</keyword>
<evidence type="ECO:0000256" key="3">
    <source>
        <dbReference type="ARBA" id="ARBA00022801"/>
    </source>
</evidence>
<dbReference type="PANTHER" id="PTHR10465">
    <property type="entry name" value="TRANSMEMBRANE GTPASE FZO1"/>
    <property type="match status" value="1"/>
</dbReference>
<dbReference type="AlphaFoldDB" id="A0A510Y4Y3"/>
<dbReference type="GO" id="GO:0016020">
    <property type="term" value="C:membrane"/>
    <property type="evidence" value="ECO:0007669"/>
    <property type="project" value="UniProtKB-SubCell"/>
</dbReference>
<dbReference type="OrthoDB" id="5477114at2"/>
<evidence type="ECO:0000313" key="8">
    <source>
        <dbReference type="EMBL" id="GEK58380.1"/>
    </source>
</evidence>
<dbReference type="GO" id="GO:0003924">
    <property type="term" value="F:GTPase activity"/>
    <property type="evidence" value="ECO:0007669"/>
    <property type="project" value="InterPro"/>
</dbReference>
<evidence type="ECO:0000256" key="2">
    <source>
        <dbReference type="ARBA" id="ARBA00022741"/>
    </source>
</evidence>
<feature type="domain" description="Dynamin N-terminal" evidence="7">
    <location>
        <begin position="637"/>
        <end position="884"/>
    </location>
</feature>
<evidence type="ECO:0000256" key="6">
    <source>
        <dbReference type="SAM" id="Coils"/>
    </source>
</evidence>
<dbReference type="SUPFAM" id="SSF52540">
    <property type="entry name" value="P-loop containing nucleoside triphosphate hydrolases"/>
    <property type="match status" value="2"/>
</dbReference>
<keyword evidence="2" id="KW-0547">Nucleotide-binding</keyword>
<evidence type="ECO:0000256" key="1">
    <source>
        <dbReference type="ARBA" id="ARBA00004370"/>
    </source>
</evidence>
<feature type="domain" description="Dynamin N-terminal" evidence="7">
    <location>
        <begin position="65"/>
        <end position="215"/>
    </location>
</feature>
<reference evidence="8 9" key="1">
    <citation type="submission" date="2019-07" db="EMBL/GenBank/DDBJ databases">
        <title>Whole genome shotgun sequence of Marinococcus halophilus NBRC 102359.</title>
        <authorList>
            <person name="Hosoyama A."/>
            <person name="Uohara A."/>
            <person name="Ohji S."/>
            <person name="Ichikawa N."/>
        </authorList>
    </citation>
    <scope>NUCLEOTIDE SEQUENCE [LARGE SCALE GENOMIC DNA]</scope>
    <source>
        <strain evidence="8 9">NBRC 102359</strain>
    </source>
</reference>
<dbReference type="InterPro" id="IPR027094">
    <property type="entry name" value="Mitofusin_fam"/>
</dbReference>
<dbReference type="PANTHER" id="PTHR10465:SF0">
    <property type="entry name" value="SARCALUMENIN"/>
    <property type="match status" value="1"/>
</dbReference>
<evidence type="ECO:0000256" key="4">
    <source>
        <dbReference type="ARBA" id="ARBA00023134"/>
    </source>
</evidence>
<dbReference type="InterPro" id="IPR045063">
    <property type="entry name" value="Dynamin_N"/>
</dbReference>
<organism evidence="8 9">
    <name type="scientific">Marinococcus halophilus</name>
    <dbReference type="NCBI Taxonomy" id="1371"/>
    <lineage>
        <taxon>Bacteria</taxon>
        <taxon>Bacillati</taxon>
        <taxon>Bacillota</taxon>
        <taxon>Bacilli</taxon>
        <taxon>Bacillales</taxon>
        <taxon>Bacillaceae</taxon>
        <taxon>Marinococcus</taxon>
    </lineage>
</organism>
<dbReference type="Pfam" id="PF00350">
    <property type="entry name" value="Dynamin_N"/>
    <property type="match status" value="2"/>
</dbReference>
<comment type="caution">
    <text evidence="8">The sequence shown here is derived from an EMBL/GenBank/DDBJ whole genome shotgun (WGS) entry which is preliminary data.</text>
</comment>
<dbReference type="Gene3D" id="3.40.50.300">
    <property type="entry name" value="P-loop containing nucleotide triphosphate hydrolases"/>
    <property type="match status" value="2"/>
</dbReference>
<keyword evidence="4" id="KW-0342">GTP-binding</keyword>